<reference evidence="4" key="1">
    <citation type="submission" date="2023-07" db="EMBL/GenBank/DDBJ databases">
        <title>Chromosome-level Genome Assembly of Striped Snakehead (Channa striata).</title>
        <authorList>
            <person name="Liu H."/>
        </authorList>
    </citation>
    <scope>NUCLEOTIDE SEQUENCE</scope>
    <source>
        <strain evidence="4">Gz</strain>
        <tissue evidence="4">Muscle</tissue>
    </source>
</reference>
<feature type="region of interest" description="Disordered" evidence="1">
    <location>
        <begin position="267"/>
        <end position="403"/>
    </location>
</feature>
<keyword evidence="2" id="KW-1133">Transmembrane helix</keyword>
<feature type="region of interest" description="Disordered" evidence="1">
    <location>
        <begin position="120"/>
        <end position="140"/>
    </location>
</feature>
<feature type="region of interest" description="Disordered" evidence="1">
    <location>
        <begin position="416"/>
        <end position="451"/>
    </location>
</feature>
<feature type="compositionally biased region" description="Basic and acidic residues" evidence="1">
    <location>
        <begin position="418"/>
        <end position="428"/>
    </location>
</feature>
<keyword evidence="2" id="KW-0812">Transmembrane</keyword>
<dbReference type="Proteomes" id="UP001187415">
    <property type="component" value="Unassembled WGS sequence"/>
</dbReference>
<dbReference type="EMBL" id="JAUPFM010000021">
    <property type="protein sequence ID" value="KAK2816964.1"/>
    <property type="molecule type" value="Genomic_DNA"/>
</dbReference>
<feature type="compositionally biased region" description="Basic and acidic residues" evidence="1">
    <location>
        <begin position="602"/>
        <end position="612"/>
    </location>
</feature>
<feature type="compositionally biased region" description="Acidic residues" evidence="1">
    <location>
        <begin position="192"/>
        <end position="201"/>
    </location>
</feature>
<feature type="region of interest" description="Disordered" evidence="1">
    <location>
        <begin position="167"/>
        <end position="205"/>
    </location>
</feature>
<accession>A0AA88J516</accession>
<comment type="caution">
    <text evidence="4">The sequence shown here is derived from an EMBL/GenBank/DDBJ whole genome shotgun (WGS) entry which is preliminary data.</text>
</comment>
<keyword evidence="2" id="KW-0472">Membrane</keyword>
<evidence type="ECO:0000313" key="5">
    <source>
        <dbReference type="Proteomes" id="UP001187415"/>
    </source>
</evidence>
<feature type="compositionally biased region" description="Acidic residues" evidence="1">
    <location>
        <begin position="123"/>
        <end position="134"/>
    </location>
</feature>
<proteinExistence type="predicted"/>
<feature type="compositionally biased region" description="Polar residues" evidence="1">
    <location>
        <begin position="592"/>
        <end position="601"/>
    </location>
</feature>
<keyword evidence="3" id="KW-0732">Signal</keyword>
<sequence>MDYCFLKGFLVVFMVQHCTSEGLLTPNQSSAVVTLQDFQASHPEPEVVPADVVPAVAPPGLKEVQQAVQVASEQVESGRAEEMLKVLMEKVIKAAMAQVEGRGEVKRDEAAVHEAATEKVLTAEEEEEEEEEEEPYTKTEVKKMEVEGEYLGAEEEDTVVGKLQAEAERGVAEEGKEEEEETTTGIENGGGVEEDINESPDTDVSHKVVMETIAALDETGRDLTINETEAEDDNEQVVLLKRKGEHETLKKQAEATPAVVKVALEEELTQTSVEKSTPVVAGVAQTEDVGGQEEETREDEKEREVVAKPESYHTKHTEEEQEEENLVHRAKGEEEENKEDDTVTEGGEAKVKKAEGTDATEGEKYGEREISETLVNKGGDQQAGEAEEAQAAPETSRGPEAEDQEMLVISLGAPVPKDSAEASTEQRLKNQAPTPSPSFTGVQTGENSLGDLKFNHGNEIITPTNDLLLHNHVAAKPTLDNFVKVVLAGLPQAEAEPGETNELMEDTARTTERSELGLQAWKIGAISAAVFLVLETVVIVYILKCRSKNRATARQRESEDGCVEPEEATGGDGSDDTLPADGDDTEQIAARPTTNTTSTSIHNKERHEEERGIVMSDATSSSTQDSANTGMQDLRTSIL</sequence>
<feature type="compositionally biased region" description="Polar residues" evidence="1">
    <location>
        <begin position="628"/>
        <end position="639"/>
    </location>
</feature>
<evidence type="ECO:0000256" key="2">
    <source>
        <dbReference type="SAM" id="Phobius"/>
    </source>
</evidence>
<protein>
    <submittedName>
        <fullName evidence="4">Uncharacterized protein</fullName>
    </submittedName>
</protein>
<feature type="compositionally biased region" description="Acidic residues" evidence="1">
    <location>
        <begin position="560"/>
        <end position="575"/>
    </location>
</feature>
<feature type="compositionally biased region" description="Low complexity" evidence="1">
    <location>
        <begin position="378"/>
        <end position="392"/>
    </location>
</feature>
<feature type="compositionally biased region" description="Basic and acidic residues" evidence="1">
    <location>
        <begin position="298"/>
        <end position="318"/>
    </location>
</feature>
<feature type="compositionally biased region" description="Acidic residues" evidence="1">
    <location>
        <begin position="333"/>
        <end position="343"/>
    </location>
</feature>
<feature type="compositionally biased region" description="Polar residues" evidence="1">
    <location>
        <begin position="429"/>
        <end position="447"/>
    </location>
</feature>
<feature type="compositionally biased region" description="Low complexity" evidence="1">
    <location>
        <begin position="616"/>
        <end position="627"/>
    </location>
</feature>
<feature type="chain" id="PRO_5041723557" evidence="3">
    <location>
        <begin position="21"/>
        <end position="639"/>
    </location>
</feature>
<organism evidence="4 5">
    <name type="scientific">Channa striata</name>
    <name type="common">Snakehead murrel</name>
    <name type="synonym">Ophicephalus striatus</name>
    <dbReference type="NCBI Taxonomy" id="64152"/>
    <lineage>
        <taxon>Eukaryota</taxon>
        <taxon>Metazoa</taxon>
        <taxon>Chordata</taxon>
        <taxon>Craniata</taxon>
        <taxon>Vertebrata</taxon>
        <taxon>Euteleostomi</taxon>
        <taxon>Actinopterygii</taxon>
        <taxon>Neopterygii</taxon>
        <taxon>Teleostei</taxon>
        <taxon>Neoteleostei</taxon>
        <taxon>Acanthomorphata</taxon>
        <taxon>Anabantaria</taxon>
        <taxon>Anabantiformes</taxon>
        <taxon>Channoidei</taxon>
        <taxon>Channidae</taxon>
        <taxon>Channa</taxon>
    </lineage>
</organism>
<keyword evidence="5" id="KW-1185">Reference proteome</keyword>
<evidence type="ECO:0000256" key="1">
    <source>
        <dbReference type="SAM" id="MobiDB-lite"/>
    </source>
</evidence>
<evidence type="ECO:0000256" key="3">
    <source>
        <dbReference type="SAM" id="SignalP"/>
    </source>
</evidence>
<evidence type="ECO:0000313" key="4">
    <source>
        <dbReference type="EMBL" id="KAK2816964.1"/>
    </source>
</evidence>
<feature type="transmembrane region" description="Helical" evidence="2">
    <location>
        <begin position="520"/>
        <end position="543"/>
    </location>
</feature>
<feature type="region of interest" description="Disordered" evidence="1">
    <location>
        <begin position="553"/>
        <end position="639"/>
    </location>
</feature>
<feature type="signal peptide" evidence="3">
    <location>
        <begin position="1"/>
        <end position="20"/>
    </location>
</feature>
<feature type="compositionally biased region" description="Basic and acidic residues" evidence="1">
    <location>
        <begin position="347"/>
        <end position="371"/>
    </location>
</feature>
<name>A0AA88J516_CHASR</name>
<dbReference type="AlphaFoldDB" id="A0AA88J516"/>
<gene>
    <name evidence="4" type="ORF">Q5P01_025155</name>
</gene>